<evidence type="ECO:0000313" key="2">
    <source>
        <dbReference type="Ensembl" id="ENSSORP00005037901.1"/>
    </source>
</evidence>
<proteinExistence type="predicted"/>
<organism evidence="2 3">
    <name type="scientific">Sphaeramia orbicularis</name>
    <name type="common">orbiculate cardinalfish</name>
    <dbReference type="NCBI Taxonomy" id="375764"/>
    <lineage>
        <taxon>Eukaryota</taxon>
        <taxon>Metazoa</taxon>
        <taxon>Chordata</taxon>
        <taxon>Craniata</taxon>
        <taxon>Vertebrata</taxon>
        <taxon>Euteleostomi</taxon>
        <taxon>Actinopterygii</taxon>
        <taxon>Neopterygii</taxon>
        <taxon>Teleostei</taxon>
        <taxon>Neoteleostei</taxon>
        <taxon>Acanthomorphata</taxon>
        <taxon>Gobiaria</taxon>
        <taxon>Kurtiformes</taxon>
        <taxon>Apogonoidei</taxon>
        <taxon>Apogonidae</taxon>
        <taxon>Apogoninae</taxon>
        <taxon>Sphaeramia</taxon>
    </lineage>
</organism>
<dbReference type="AlphaFoldDB" id="A0A673B6I4"/>
<name>A0A673B6I4_9TELE</name>
<dbReference type="GO" id="GO:0042981">
    <property type="term" value="P:regulation of apoptotic process"/>
    <property type="evidence" value="ECO:0007669"/>
    <property type="project" value="InterPro"/>
</dbReference>
<reference evidence="2" key="3">
    <citation type="submission" date="2025-09" db="UniProtKB">
        <authorList>
            <consortium name="Ensembl"/>
        </authorList>
    </citation>
    <scope>IDENTIFICATION</scope>
</reference>
<accession>A0A673B6I4</accession>
<dbReference type="Ensembl" id="ENSSORT00005038888.1">
    <property type="protein sequence ID" value="ENSSORP00005037901.1"/>
    <property type="gene ID" value="ENSSORG00005017775.1"/>
</dbReference>
<keyword evidence="3" id="KW-1185">Reference proteome</keyword>
<dbReference type="PROSITE" id="PS50209">
    <property type="entry name" value="CARD"/>
    <property type="match status" value="1"/>
</dbReference>
<dbReference type="Gene3D" id="1.10.533.10">
    <property type="entry name" value="Death Domain, Fas"/>
    <property type="match status" value="1"/>
</dbReference>
<sequence length="91" mass="10222">MAARLGNVRTQLVDRLSLEVINQILDRLFEDGVLNEGEKDGIIQANQKRSDKARDLIDIVRKKGDVASEKMLDILQDRDPMLCSSLGLQSQ</sequence>
<dbReference type="InterPro" id="IPR011029">
    <property type="entry name" value="DEATH-like_dom_sf"/>
</dbReference>
<feature type="domain" description="CARD" evidence="1">
    <location>
        <begin position="1"/>
        <end position="90"/>
    </location>
</feature>
<dbReference type="SUPFAM" id="SSF47986">
    <property type="entry name" value="DEATH domain"/>
    <property type="match status" value="1"/>
</dbReference>
<dbReference type="InParanoid" id="A0A673B6I4"/>
<dbReference type="Proteomes" id="UP000472271">
    <property type="component" value="Chromosome 13"/>
</dbReference>
<reference evidence="2" key="2">
    <citation type="submission" date="2025-08" db="UniProtKB">
        <authorList>
            <consortium name="Ensembl"/>
        </authorList>
    </citation>
    <scope>IDENTIFICATION</scope>
</reference>
<dbReference type="Pfam" id="PF00619">
    <property type="entry name" value="CARD"/>
    <property type="match status" value="1"/>
</dbReference>
<reference evidence="2" key="1">
    <citation type="submission" date="2019-06" db="EMBL/GenBank/DDBJ databases">
        <authorList>
            <consortium name="Wellcome Sanger Institute Data Sharing"/>
        </authorList>
    </citation>
    <scope>NUCLEOTIDE SEQUENCE [LARGE SCALE GENOMIC DNA]</scope>
</reference>
<dbReference type="InterPro" id="IPR001315">
    <property type="entry name" value="CARD"/>
</dbReference>
<protein>
    <recommendedName>
        <fullName evidence="1">CARD domain-containing protein</fullName>
    </recommendedName>
</protein>
<evidence type="ECO:0000313" key="3">
    <source>
        <dbReference type="Proteomes" id="UP000472271"/>
    </source>
</evidence>
<evidence type="ECO:0000259" key="1">
    <source>
        <dbReference type="PROSITE" id="PS50209"/>
    </source>
</evidence>
<dbReference type="SMART" id="SM00114">
    <property type="entry name" value="CARD"/>
    <property type="match status" value="1"/>
</dbReference>